<comment type="caution">
    <text evidence="3">The sequence shown here is derived from an EMBL/GenBank/DDBJ whole genome shotgun (WGS) entry which is preliminary data.</text>
</comment>
<evidence type="ECO:0000256" key="1">
    <source>
        <dbReference type="ARBA" id="ARBA00022849"/>
    </source>
</evidence>
<protein>
    <submittedName>
        <fullName evidence="3">Protein tyrosine phosphatase</fullName>
    </submittedName>
</protein>
<reference evidence="3 4" key="1">
    <citation type="submission" date="2013-03" db="EMBL/GenBank/DDBJ databases">
        <title>Salinisphaera dokdonensis CL-ES53 Genome Sequencing.</title>
        <authorList>
            <person name="Li C."/>
            <person name="Lai Q."/>
            <person name="Shao Z."/>
        </authorList>
    </citation>
    <scope>NUCLEOTIDE SEQUENCE [LARGE SCALE GENOMIC DNA]</scope>
    <source>
        <strain evidence="3 4">CL-ES53</strain>
    </source>
</reference>
<dbReference type="PANTHER" id="PTHR43428:SF1">
    <property type="entry name" value="ARSENATE REDUCTASE"/>
    <property type="match status" value="1"/>
</dbReference>
<evidence type="ECO:0000313" key="4">
    <source>
        <dbReference type="Proteomes" id="UP001460888"/>
    </source>
</evidence>
<proteinExistence type="predicted"/>
<gene>
    <name evidence="3" type="ORF">SADO_05485</name>
</gene>
<dbReference type="InterPro" id="IPR036196">
    <property type="entry name" value="Ptyr_pPase_sf"/>
</dbReference>
<dbReference type="PANTHER" id="PTHR43428">
    <property type="entry name" value="ARSENATE REDUCTASE"/>
    <property type="match status" value="1"/>
</dbReference>
<dbReference type="SUPFAM" id="SSF52788">
    <property type="entry name" value="Phosphotyrosine protein phosphatases I"/>
    <property type="match status" value="1"/>
</dbReference>
<name>A0ABV2AYF2_9GAMM</name>
<dbReference type="Gene3D" id="3.40.50.2300">
    <property type="match status" value="1"/>
</dbReference>
<dbReference type="Pfam" id="PF01451">
    <property type="entry name" value="LMWPc"/>
    <property type="match status" value="1"/>
</dbReference>
<accession>A0ABV2AYF2</accession>
<evidence type="ECO:0000313" key="3">
    <source>
        <dbReference type="EMBL" id="MES1928686.1"/>
    </source>
</evidence>
<organism evidence="3 4">
    <name type="scientific">Salinisphaera dokdonensis CL-ES53</name>
    <dbReference type="NCBI Taxonomy" id="1304272"/>
    <lineage>
        <taxon>Bacteria</taxon>
        <taxon>Pseudomonadati</taxon>
        <taxon>Pseudomonadota</taxon>
        <taxon>Gammaproteobacteria</taxon>
        <taxon>Salinisphaerales</taxon>
        <taxon>Salinisphaeraceae</taxon>
        <taxon>Salinisphaera</taxon>
    </lineage>
</organism>
<dbReference type="EMBL" id="APND01000001">
    <property type="protein sequence ID" value="MES1928686.1"/>
    <property type="molecule type" value="Genomic_DNA"/>
</dbReference>
<dbReference type="Proteomes" id="UP001460888">
    <property type="component" value="Unassembled WGS sequence"/>
</dbReference>
<dbReference type="InterPro" id="IPR023485">
    <property type="entry name" value="Ptyr_pPase"/>
</dbReference>
<dbReference type="RefSeq" id="WP_353109901.1">
    <property type="nucleotide sequence ID" value="NZ_APND01000001.1"/>
</dbReference>
<dbReference type="SMART" id="SM00226">
    <property type="entry name" value="LMWPc"/>
    <property type="match status" value="1"/>
</dbReference>
<keyword evidence="4" id="KW-1185">Reference proteome</keyword>
<feature type="domain" description="Phosphotyrosine protein phosphatase I" evidence="2">
    <location>
        <begin position="1"/>
        <end position="134"/>
    </location>
</feature>
<sequence>MNILYLCTGNSCRSQMAEGWTRHLGGADIAVRSAGLEAHGLNPNAVATMQEAGVDITSQHSAILADADLDWADLVITVCGHADEHCPLLPPNTNKQHWPIDDPAGATGSDAEVAAIFAATRDLVRDHVSTLLADHPRAAAQ</sequence>
<keyword evidence="1" id="KW-0059">Arsenical resistance</keyword>
<evidence type="ECO:0000259" key="2">
    <source>
        <dbReference type="SMART" id="SM00226"/>
    </source>
</evidence>
<dbReference type="CDD" id="cd16345">
    <property type="entry name" value="LMWP_ArsC"/>
    <property type="match status" value="1"/>
</dbReference>